<dbReference type="PIRSF" id="PIRSF026567">
    <property type="entry name" value="Adenine_mtase_bact_prd"/>
    <property type="match status" value="1"/>
</dbReference>
<dbReference type="CDD" id="cd02440">
    <property type="entry name" value="AdoMet_MTases"/>
    <property type="match status" value="1"/>
</dbReference>
<dbReference type="Proteomes" id="UP000006294">
    <property type="component" value="Chromosome"/>
</dbReference>
<dbReference type="KEGG" id="axl:AXY_09190"/>
<dbReference type="InterPro" id="IPR029063">
    <property type="entry name" value="SAM-dependent_MTases_sf"/>
</dbReference>
<accession>K0J383</accession>
<evidence type="ECO:0000259" key="1">
    <source>
        <dbReference type="Pfam" id="PF02384"/>
    </source>
</evidence>
<dbReference type="GO" id="GO:0003677">
    <property type="term" value="F:DNA binding"/>
    <property type="evidence" value="ECO:0007669"/>
    <property type="project" value="InterPro"/>
</dbReference>
<dbReference type="Pfam" id="PF02384">
    <property type="entry name" value="N6_Mtase"/>
    <property type="match status" value="1"/>
</dbReference>
<dbReference type="RefSeq" id="WP_015009656.1">
    <property type="nucleotide sequence ID" value="NC_018704.1"/>
</dbReference>
<proteinExistence type="predicted"/>
<dbReference type="InterPro" id="IPR003356">
    <property type="entry name" value="DNA_methylase_A-5"/>
</dbReference>
<dbReference type="AlphaFoldDB" id="K0J383"/>
<dbReference type="EMBL" id="AP012050">
    <property type="protein sequence ID" value="BAM47051.1"/>
    <property type="molecule type" value="Genomic_DNA"/>
</dbReference>
<dbReference type="OrthoDB" id="9788159at2"/>
<name>K0J383_AMPXN</name>
<dbReference type="PATRIC" id="fig|698758.3.peg.914"/>
<dbReference type="PANTHER" id="PTHR41313">
    <property type="entry name" value="ADENINE-SPECIFIC METHYLTRANSFERASE"/>
    <property type="match status" value="1"/>
</dbReference>
<evidence type="ECO:0000313" key="3">
    <source>
        <dbReference type="Proteomes" id="UP000006294"/>
    </source>
</evidence>
<gene>
    <name evidence="2" type="ordered locus">AXY_09190</name>
</gene>
<dbReference type="GO" id="GO:0008170">
    <property type="term" value="F:N-methyltransferase activity"/>
    <property type="evidence" value="ECO:0007669"/>
    <property type="project" value="InterPro"/>
</dbReference>
<feature type="domain" description="DNA methylase adenine-specific" evidence="1">
    <location>
        <begin position="86"/>
        <end position="284"/>
    </location>
</feature>
<protein>
    <recommendedName>
        <fullName evidence="1">DNA methylase adenine-specific domain-containing protein</fullName>
    </recommendedName>
</protein>
<dbReference type="PANTHER" id="PTHR41313:SF1">
    <property type="entry name" value="DNA METHYLASE ADENINE-SPECIFIC DOMAIN-CONTAINING PROTEIN"/>
    <property type="match status" value="1"/>
</dbReference>
<dbReference type="InterPro" id="IPR016843">
    <property type="entry name" value="S-AdoMet-dep_Ade-MeTrfase_prd"/>
</dbReference>
<sequence>MIEQHFNQLDVIVEEHANQKTQNYLDSLIDVLELTLADKDQISDQSLFEKVKQLQFDQLEKDQIRKVIELASLKGLQGAVQTQHLITPDTIASYMVYLIEKIFPKRQELRIFDIVSGSGNLLTAVMNQLERTVHAYGSEVDPTLIELSVLSANLQQNVIEFFHQDSLQPFLLDPVDLVIADLPIGYYPDNDRAKSFKVYVEDEHTYAHHLLIEQSLNYTKEAGFCIFVIPNSLFSSDQATQLHALIHQSAHVVGLLQLPNTIFKSKQNAKSLFVLQKKGKDTKAPKEALLAQLPSFKDLQATENIVAKMNQWFKEAGYDQ</sequence>
<dbReference type="InterPro" id="IPR052933">
    <property type="entry name" value="DNA_Protect_Modify"/>
</dbReference>
<reference evidence="2 3" key="1">
    <citation type="submission" date="2011-01" db="EMBL/GenBank/DDBJ databases">
        <title>Whole genome sequence of Amphibacillus xylinus NBRC 15112.</title>
        <authorList>
            <person name="Nakazawa H."/>
            <person name="Katano Y."/>
            <person name="Nakamura S."/>
            <person name="Sasagawa M."/>
            <person name="Fukada J."/>
            <person name="Arai T."/>
            <person name="Sasakura N."/>
            <person name="Mochizuki D."/>
            <person name="Hosoyama A."/>
            <person name="Harada K."/>
            <person name="Horikawa H."/>
            <person name="Kato Y."/>
            <person name="Harada T."/>
            <person name="Sasaki K."/>
            <person name="Sekiguchi M."/>
            <person name="Hodoyama M."/>
            <person name="Nishiko R."/>
            <person name="Narita H."/>
            <person name="Hanamaki A."/>
            <person name="Hata C."/>
            <person name="Konno Y."/>
            <person name="Niimura Y."/>
            <person name="Yamazaki S."/>
            <person name="Fujita N."/>
        </authorList>
    </citation>
    <scope>NUCLEOTIDE SEQUENCE [LARGE SCALE GENOMIC DNA]</scope>
    <source>
        <strain evidence="3">ATCC 51415 / DSM 6626 / JCM 7361 / LMG 17667 / NBRC 15112 / Ep01</strain>
    </source>
</reference>
<organism evidence="2 3">
    <name type="scientific">Amphibacillus xylanus (strain ATCC 51415 / DSM 6626 / JCM 7361 / LMG 17667 / NBRC 15112 / Ep01)</name>
    <dbReference type="NCBI Taxonomy" id="698758"/>
    <lineage>
        <taxon>Bacteria</taxon>
        <taxon>Bacillati</taxon>
        <taxon>Bacillota</taxon>
        <taxon>Bacilli</taxon>
        <taxon>Bacillales</taxon>
        <taxon>Bacillaceae</taxon>
        <taxon>Amphibacillus</taxon>
    </lineage>
</organism>
<dbReference type="eggNOG" id="COG0827">
    <property type="taxonomic scope" value="Bacteria"/>
</dbReference>
<evidence type="ECO:0000313" key="2">
    <source>
        <dbReference type="EMBL" id="BAM47051.1"/>
    </source>
</evidence>
<dbReference type="Gene3D" id="3.40.50.150">
    <property type="entry name" value="Vaccinia Virus protein VP39"/>
    <property type="match status" value="1"/>
</dbReference>
<keyword evidence="3" id="KW-1185">Reference proteome</keyword>
<dbReference type="SUPFAM" id="SSF53335">
    <property type="entry name" value="S-adenosyl-L-methionine-dependent methyltransferases"/>
    <property type="match status" value="1"/>
</dbReference>
<dbReference type="STRING" id="698758.AXY_09190"/>
<dbReference type="HOGENOM" id="CLU_073534_0_0_9"/>
<dbReference type="Gene3D" id="1.10.150.470">
    <property type="match status" value="1"/>
</dbReference>